<proteinExistence type="predicted"/>
<dbReference type="EMBL" id="MU864121">
    <property type="protein sequence ID" value="KAK4194051.1"/>
    <property type="molecule type" value="Genomic_DNA"/>
</dbReference>
<comment type="caution">
    <text evidence="1">The sequence shown here is derived from an EMBL/GenBank/DDBJ whole genome shotgun (WGS) entry which is preliminary data.</text>
</comment>
<dbReference type="Proteomes" id="UP001303160">
    <property type="component" value="Unassembled WGS sequence"/>
</dbReference>
<sequence length="302" mass="34970">MPCGNRKRVSCKKWSARLSGRLAYHARYLFDNFFLPLKASTKKTPQPSPVYHSVIQQAQGREFQDFVGTPKRVSKLRGQYLIRDRHRYIISRRFNQSEVINRIRKGGDNTKDDNRNLLSDENQFKNLKVIYILPHSLISRDTDSQLSRSKETALTILNIFDYRVIDLLTNNNINRPRNTIIVTHNLHRFFGDFKVFFEPIASQLPHTYRIDSFLPFSIVRGLLPITRTLFLTKSRNIDPPLPRLLTLHRAITHILHLSATGAYINKILDDMEKKTIRADGSTELSHVVTLKLGGWLDGTIHV</sequence>
<name>A0AAN6X5K2_9PEZI</name>
<dbReference type="AlphaFoldDB" id="A0AAN6X5K2"/>
<gene>
    <name evidence="1" type="ORF">QBC40DRAFT_322045</name>
</gene>
<reference evidence="1" key="2">
    <citation type="submission" date="2023-05" db="EMBL/GenBank/DDBJ databases">
        <authorList>
            <consortium name="Lawrence Berkeley National Laboratory"/>
            <person name="Steindorff A."/>
            <person name="Hensen N."/>
            <person name="Bonometti L."/>
            <person name="Westerberg I."/>
            <person name="Brannstrom I.O."/>
            <person name="Guillou S."/>
            <person name="Cros-Aarteil S."/>
            <person name="Calhoun S."/>
            <person name="Haridas S."/>
            <person name="Kuo A."/>
            <person name="Mondo S."/>
            <person name="Pangilinan J."/>
            <person name="Riley R."/>
            <person name="Labutti K."/>
            <person name="Andreopoulos B."/>
            <person name="Lipzen A."/>
            <person name="Chen C."/>
            <person name="Yanf M."/>
            <person name="Daum C."/>
            <person name="Ng V."/>
            <person name="Clum A."/>
            <person name="Ohm R."/>
            <person name="Martin F."/>
            <person name="Silar P."/>
            <person name="Natvig D."/>
            <person name="Lalanne C."/>
            <person name="Gautier V."/>
            <person name="Ament-Velasquez S.L."/>
            <person name="Kruys A."/>
            <person name="Hutchinson M.I."/>
            <person name="Powell A.J."/>
            <person name="Barry K."/>
            <person name="Miller A.N."/>
            <person name="Grigoriev I.V."/>
            <person name="Debuchy R."/>
            <person name="Gladieux P."/>
            <person name="Thoren M.H."/>
            <person name="Johannesson H."/>
        </authorList>
    </citation>
    <scope>NUCLEOTIDE SEQUENCE</scope>
    <source>
        <strain evidence="1">CBS 315.58</strain>
    </source>
</reference>
<accession>A0AAN6X5K2</accession>
<organism evidence="1 2">
    <name type="scientific">Triangularia verruculosa</name>
    <dbReference type="NCBI Taxonomy" id="2587418"/>
    <lineage>
        <taxon>Eukaryota</taxon>
        <taxon>Fungi</taxon>
        <taxon>Dikarya</taxon>
        <taxon>Ascomycota</taxon>
        <taxon>Pezizomycotina</taxon>
        <taxon>Sordariomycetes</taxon>
        <taxon>Sordariomycetidae</taxon>
        <taxon>Sordariales</taxon>
        <taxon>Podosporaceae</taxon>
        <taxon>Triangularia</taxon>
    </lineage>
</organism>
<keyword evidence="2" id="KW-1185">Reference proteome</keyword>
<protein>
    <recommendedName>
        <fullName evidence="3">HNH nuclease domain-containing protein</fullName>
    </recommendedName>
</protein>
<reference evidence="1" key="1">
    <citation type="journal article" date="2023" name="Mol. Phylogenet. Evol.">
        <title>Genome-scale phylogeny and comparative genomics of the fungal order Sordariales.</title>
        <authorList>
            <person name="Hensen N."/>
            <person name="Bonometti L."/>
            <person name="Westerberg I."/>
            <person name="Brannstrom I.O."/>
            <person name="Guillou S."/>
            <person name="Cros-Aarteil S."/>
            <person name="Calhoun S."/>
            <person name="Haridas S."/>
            <person name="Kuo A."/>
            <person name="Mondo S."/>
            <person name="Pangilinan J."/>
            <person name="Riley R."/>
            <person name="LaButti K."/>
            <person name="Andreopoulos B."/>
            <person name="Lipzen A."/>
            <person name="Chen C."/>
            <person name="Yan M."/>
            <person name="Daum C."/>
            <person name="Ng V."/>
            <person name="Clum A."/>
            <person name="Steindorff A."/>
            <person name="Ohm R.A."/>
            <person name="Martin F."/>
            <person name="Silar P."/>
            <person name="Natvig D.O."/>
            <person name="Lalanne C."/>
            <person name="Gautier V."/>
            <person name="Ament-Velasquez S.L."/>
            <person name="Kruys A."/>
            <person name="Hutchinson M.I."/>
            <person name="Powell A.J."/>
            <person name="Barry K."/>
            <person name="Miller A.N."/>
            <person name="Grigoriev I.V."/>
            <person name="Debuchy R."/>
            <person name="Gladieux P."/>
            <person name="Hiltunen Thoren M."/>
            <person name="Johannesson H."/>
        </authorList>
    </citation>
    <scope>NUCLEOTIDE SEQUENCE</scope>
    <source>
        <strain evidence="1">CBS 315.58</strain>
    </source>
</reference>
<evidence type="ECO:0008006" key="3">
    <source>
        <dbReference type="Google" id="ProtNLM"/>
    </source>
</evidence>
<evidence type="ECO:0000313" key="2">
    <source>
        <dbReference type="Proteomes" id="UP001303160"/>
    </source>
</evidence>
<evidence type="ECO:0000313" key="1">
    <source>
        <dbReference type="EMBL" id="KAK4194051.1"/>
    </source>
</evidence>